<evidence type="ECO:0000259" key="1">
    <source>
        <dbReference type="Pfam" id="PF23343"/>
    </source>
</evidence>
<proteinExistence type="predicted"/>
<dbReference type="EMBL" id="KY487896">
    <property type="protein sequence ID" value="AUM61859.1"/>
    <property type="molecule type" value="Genomic_DNA"/>
</dbReference>
<sequence>MRTLEEILQEEEMLRNAKKQYHCLCYAMTSTVCTVCKVHMDMDHDSPYPSCDPSCKYSNFNSSKILDVSHSHHCKDKNAKSTKNEYFITFTRANNEEEDYTKLFAVLDYIKKCKSIKQYWYAFEFTKKGTPHLHTIIHMQSGKYLNAIERTLETKIEKESKKGWMDKPPQKGTLEEAKNYLFKDVSKTEDFIHNNNINYFLLYNIKLNNGLQEEIIRAQEIYAQKQNL</sequence>
<dbReference type="Pfam" id="PF23343">
    <property type="entry name" value="REP_ORF2-G2P"/>
    <property type="match status" value="1"/>
</dbReference>
<organism evidence="2">
    <name type="scientific">uncultured virus</name>
    <dbReference type="NCBI Taxonomy" id="340016"/>
    <lineage>
        <taxon>Viruses</taxon>
        <taxon>environmental samples</taxon>
    </lineage>
</organism>
<accession>A0A2K9LSJ3</accession>
<feature type="domain" description="Replication-associated protein ORF2/G2P" evidence="1">
    <location>
        <begin position="86"/>
        <end position="188"/>
    </location>
</feature>
<evidence type="ECO:0000313" key="2">
    <source>
        <dbReference type="EMBL" id="AUM61859.1"/>
    </source>
</evidence>
<dbReference type="Gene3D" id="3.40.1310.20">
    <property type="match status" value="1"/>
</dbReference>
<name>A0A2K9LSJ3_9VIRU</name>
<reference evidence="2" key="1">
    <citation type="submission" date="2017-01" db="EMBL/GenBank/DDBJ databases">
        <title>High-throughput sequencing uncovers low homogeneity in the biogeography of single-stranded DNA viruses.</title>
        <authorList>
            <person name="Pearson V.M."/>
            <person name="Rokyta D.R."/>
        </authorList>
    </citation>
    <scope>NUCLEOTIDE SEQUENCE</scope>
</reference>
<protein>
    <submittedName>
        <fullName evidence="2">Capsid</fullName>
    </submittedName>
</protein>
<dbReference type="InterPro" id="IPR056906">
    <property type="entry name" value="ORF2/G2P_dom"/>
</dbReference>
<gene>
    <name evidence="2" type="primary">Cap</name>
</gene>